<accession>A0A7H9HUL0</accession>
<feature type="coiled-coil region" evidence="1">
    <location>
        <begin position="155"/>
        <end position="182"/>
    </location>
</feature>
<dbReference type="Proteomes" id="UP000510647">
    <property type="component" value="Chromosome 4"/>
</dbReference>
<evidence type="ECO:0000313" key="2">
    <source>
        <dbReference type="EMBL" id="QLQ80427.1"/>
    </source>
</evidence>
<dbReference type="OrthoDB" id="21221at2759"/>
<evidence type="ECO:0000313" key="3">
    <source>
        <dbReference type="Proteomes" id="UP000510647"/>
    </source>
</evidence>
<proteinExistence type="predicted"/>
<keyword evidence="3" id="KW-1185">Reference proteome</keyword>
<keyword evidence="1" id="KW-0175">Coiled coil</keyword>
<sequence length="322" mass="35937">MMSHWDCRSKRILDMSVDGFIHETRDELASDETSSLRHQNFSGNMNIMAMNYPFPPAMNGTDSNFLLSGYNNGTSGGGLYGPMTMPRVVDWSDAGRNPVIGRTGLDDSSSFSGPITASSGFTSSKNYGSNTLDSSFDRCLESSVKSNVDTNNELVKSLTLKLRIKETQNESLENEIQKLRGSFNEALNFKQSEHKQNLSREKIPLEAPKNVEQVFRKLSSTLRSKDEELTETKNALESILTALALDPSNSVTKYGRYDAEALAHKMVTKIEILTKENQEMAKMLAYGRAKEMQIQLHLAQMKNKELNTTITKLKGPDNAKNE</sequence>
<reference evidence="2 3" key="1">
    <citation type="submission" date="2020-06" db="EMBL/GenBank/DDBJ databases">
        <title>The yeast mating-type switching endonuclease HO is a domesticated member of an unorthodox homing genetic element family.</title>
        <authorList>
            <person name="Coughlan A.Y."/>
            <person name="Lombardi L."/>
            <person name="Braun-Galleani S."/>
            <person name="Martos A.R."/>
            <person name="Galeote V."/>
            <person name="Bigey F."/>
            <person name="Dequin S."/>
            <person name="Byrne K.P."/>
            <person name="Wolfe K.H."/>
        </authorList>
    </citation>
    <scope>NUCLEOTIDE SEQUENCE [LARGE SCALE GENOMIC DNA]</scope>
    <source>
        <strain evidence="2 3">CBS2947</strain>
    </source>
</reference>
<evidence type="ECO:0000256" key="1">
    <source>
        <dbReference type="SAM" id="Coils"/>
    </source>
</evidence>
<name>A0A7H9HUL0_9SACH</name>
<gene>
    <name evidence="2" type="ORF">HG537_0D04270</name>
</gene>
<dbReference type="AlphaFoldDB" id="A0A7H9HUL0"/>
<protein>
    <submittedName>
        <fullName evidence="2">Uncharacterized protein</fullName>
    </submittedName>
</protein>
<dbReference type="EMBL" id="CP059270">
    <property type="protein sequence ID" value="QLQ80427.1"/>
    <property type="molecule type" value="Genomic_DNA"/>
</dbReference>
<organism evidence="2 3">
    <name type="scientific">Torulaspora globosa</name>
    <dbReference type="NCBI Taxonomy" id="48254"/>
    <lineage>
        <taxon>Eukaryota</taxon>
        <taxon>Fungi</taxon>
        <taxon>Dikarya</taxon>
        <taxon>Ascomycota</taxon>
        <taxon>Saccharomycotina</taxon>
        <taxon>Saccharomycetes</taxon>
        <taxon>Saccharomycetales</taxon>
        <taxon>Saccharomycetaceae</taxon>
        <taxon>Torulaspora</taxon>
    </lineage>
</organism>